<evidence type="ECO:0000313" key="2">
    <source>
        <dbReference type="Proteomes" id="UP001227268"/>
    </source>
</evidence>
<reference evidence="1" key="1">
    <citation type="submission" date="2023-04" db="EMBL/GenBank/DDBJ databases">
        <title>Draft Genome sequencing of Naganishia species isolated from polar environments using Oxford Nanopore Technology.</title>
        <authorList>
            <person name="Leo P."/>
            <person name="Venkateswaran K."/>
        </authorList>
    </citation>
    <scope>NUCLEOTIDE SEQUENCE</scope>
    <source>
        <strain evidence="1">MNA-CCFEE 5423</strain>
    </source>
</reference>
<dbReference type="Proteomes" id="UP001227268">
    <property type="component" value="Unassembled WGS sequence"/>
</dbReference>
<proteinExistence type="predicted"/>
<name>A0ACC2W501_9TREE</name>
<sequence>MSDPPKAVYVPRAKREALAKEAESQQTSDDSNSAVVTGAVTITEEETQDWSYARKWFFDRSETFKRLQNVKKQFGEDPRVENLFNQQRANSTQNAPVSRRFADQFYVSVPKSRVITGSNDLPTRIYVLQQCMQDIDDTAGSVLSKDANPPVRNYLDLGCSPGGFSSWVMDQHPRSKGLGVTLHPDRGGLPMVSMPQGDYDVQYGDLTELQRTTDLIEQRFGSDDQGVIDLALAAAIYRDIETAQPRSRSKDEEPSAPPGARVILSLSQISLVLNRLQTGGHFVFVLSNKPDPATVQTLVLLRRLFRRILPCKGKTLHGVRSSFYLFCEGFDRQAFVENGISKLLSSTIETMRQTARMIIEDTEGETIDDALQRLGIEDNKNKEYFAADMIWLPEYSDQRTLLEAEGDFVEQFFKKLWDGQVRSIEEKIVNLDHQNHSRRSGKPGWVAKKTPSFGEHARGNPFSNSASDQPAVLEADTWRKKNARGTPGQVQQDSSNSSLQQNFLSPAGEDGWQVAKGKGHQQKATDQTPVDGRQRTIAMQRKDPAVRASSAFTQDQGAFGNSWRK</sequence>
<evidence type="ECO:0000313" key="1">
    <source>
        <dbReference type="EMBL" id="KAJ9106141.1"/>
    </source>
</evidence>
<comment type="caution">
    <text evidence="1">The sequence shown here is derived from an EMBL/GenBank/DDBJ whole genome shotgun (WGS) entry which is preliminary data.</text>
</comment>
<organism evidence="1 2">
    <name type="scientific">Naganishia friedmannii</name>
    <dbReference type="NCBI Taxonomy" id="89922"/>
    <lineage>
        <taxon>Eukaryota</taxon>
        <taxon>Fungi</taxon>
        <taxon>Dikarya</taxon>
        <taxon>Basidiomycota</taxon>
        <taxon>Agaricomycotina</taxon>
        <taxon>Tremellomycetes</taxon>
        <taxon>Filobasidiales</taxon>
        <taxon>Filobasidiaceae</taxon>
        <taxon>Naganishia</taxon>
    </lineage>
</organism>
<gene>
    <name evidence="1" type="ORF">QFC21_001283</name>
</gene>
<keyword evidence="2" id="KW-1185">Reference proteome</keyword>
<dbReference type="EMBL" id="JASBWT010000003">
    <property type="protein sequence ID" value="KAJ9106141.1"/>
    <property type="molecule type" value="Genomic_DNA"/>
</dbReference>
<accession>A0ACC2W501</accession>
<protein>
    <submittedName>
        <fullName evidence="1">Uncharacterized protein</fullName>
    </submittedName>
</protein>